<feature type="transmembrane region" description="Helical" evidence="1">
    <location>
        <begin position="36"/>
        <end position="57"/>
    </location>
</feature>
<feature type="transmembrane region" description="Helical" evidence="1">
    <location>
        <begin position="7"/>
        <end position="30"/>
    </location>
</feature>
<sequence>MKIIRLITAILGGYLLSSLLTISLTLVLPFSNKAESVVLASMLSFTFWLLFILYSYSSISIKKLLIQLAVVSILLFLINSYFLEIKA</sequence>
<organism evidence="2 3">
    <name type="scientific">Halarcobacter anaerophilus</name>
    <dbReference type="NCBI Taxonomy" id="877500"/>
    <lineage>
        <taxon>Bacteria</taxon>
        <taxon>Pseudomonadati</taxon>
        <taxon>Campylobacterota</taxon>
        <taxon>Epsilonproteobacteria</taxon>
        <taxon>Campylobacterales</taxon>
        <taxon>Arcobacteraceae</taxon>
        <taxon>Halarcobacter</taxon>
    </lineage>
</organism>
<dbReference type="RefSeq" id="WP_129082346.1">
    <property type="nucleotide sequence ID" value="NZ_CP041070.1"/>
</dbReference>
<keyword evidence="1" id="KW-1133">Transmembrane helix</keyword>
<dbReference type="EMBL" id="PDKO01000008">
    <property type="protein sequence ID" value="RXJ62435.1"/>
    <property type="molecule type" value="Genomic_DNA"/>
</dbReference>
<protein>
    <recommendedName>
        <fullName evidence="4">Iron transporter</fullName>
    </recommendedName>
</protein>
<dbReference type="STRING" id="877500.GCA_000935065_01107"/>
<keyword evidence="1" id="KW-0812">Transmembrane</keyword>
<proteinExistence type="predicted"/>
<keyword evidence="1" id="KW-0472">Membrane</keyword>
<feature type="transmembrane region" description="Helical" evidence="1">
    <location>
        <begin position="64"/>
        <end position="83"/>
    </location>
</feature>
<dbReference type="AlphaFoldDB" id="A0A4Q0XZ79"/>
<gene>
    <name evidence="2" type="ORF">CRV06_09860</name>
</gene>
<keyword evidence="3" id="KW-1185">Reference proteome</keyword>
<comment type="caution">
    <text evidence="2">The sequence shown here is derived from an EMBL/GenBank/DDBJ whole genome shotgun (WGS) entry which is preliminary data.</text>
</comment>
<evidence type="ECO:0000256" key="1">
    <source>
        <dbReference type="SAM" id="Phobius"/>
    </source>
</evidence>
<dbReference type="Proteomes" id="UP000290191">
    <property type="component" value="Unassembled WGS sequence"/>
</dbReference>
<name>A0A4Q0XZ79_9BACT</name>
<evidence type="ECO:0000313" key="3">
    <source>
        <dbReference type="Proteomes" id="UP000290191"/>
    </source>
</evidence>
<evidence type="ECO:0008006" key="4">
    <source>
        <dbReference type="Google" id="ProtNLM"/>
    </source>
</evidence>
<reference evidence="2 3" key="1">
    <citation type="submission" date="2017-10" db="EMBL/GenBank/DDBJ databases">
        <title>Genomics of the genus Arcobacter.</title>
        <authorList>
            <person name="Perez-Cataluna A."/>
            <person name="Figueras M.J."/>
        </authorList>
    </citation>
    <scope>NUCLEOTIDE SEQUENCE [LARGE SCALE GENOMIC DNA]</scope>
    <source>
        <strain evidence="2 3">DSM 24636</strain>
    </source>
</reference>
<evidence type="ECO:0000313" key="2">
    <source>
        <dbReference type="EMBL" id="RXJ62435.1"/>
    </source>
</evidence>
<accession>A0A4Q0XZ79</accession>